<keyword evidence="2" id="KW-1185">Reference proteome</keyword>
<name>A0A0F4LQ23_9LACO</name>
<dbReference type="InterPro" id="IPR013321">
    <property type="entry name" value="Arc_rbn_hlx_hlx"/>
</dbReference>
<dbReference type="HOGENOM" id="CLU_167511_2_0_9"/>
<protein>
    <recommendedName>
        <fullName evidence="3">CopG family transcriptional regulator</fullName>
    </recommendedName>
</protein>
<dbReference type="GO" id="GO:0006355">
    <property type="term" value="P:regulation of DNA-templated transcription"/>
    <property type="evidence" value="ECO:0007669"/>
    <property type="project" value="InterPro"/>
</dbReference>
<organism evidence="1 2">
    <name type="scientific">Bombilactobacillus mellifer</name>
    <dbReference type="NCBI Taxonomy" id="1218492"/>
    <lineage>
        <taxon>Bacteria</taxon>
        <taxon>Bacillati</taxon>
        <taxon>Bacillota</taxon>
        <taxon>Bacilli</taxon>
        <taxon>Lactobacillales</taxon>
        <taxon>Lactobacillaceae</taxon>
        <taxon>Bombilactobacillus</taxon>
    </lineage>
</organism>
<dbReference type="Gene3D" id="1.10.1220.10">
    <property type="entry name" value="Met repressor-like"/>
    <property type="match status" value="1"/>
</dbReference>
<dbReference type="Proteomes" id="UP000033558">
    <property type="component" value="Unassembled WGS sequence"/>
</dbReference>
<proteinExistence type="predicted"/>
<gene>
    <name evidence="1" type="ORF">JG30_13780</name>
</gene>
<dbReference type="PATRIC" id="fig|1218492.5.peg.1429"/>
<evidence type="ECO:0000313" key="2">
    <source>
        <dbReference type="Proteomes" id="UP000033558"/>
    </source>
</evidence>
<dbReference type="RefSeq" id="WP_046317453.1">
    <property type="nucleotide sequence ID" value="NZ_JAMBJK010000002.1"/>
</dbReference>
<sequence>MADNQRNISVQLDAEVLNQLESYVSKNACDIDFIVDEALLSFFNHPNNIVDQLIHGYLDMADINEELSKEFSICEQEADKRTIDFNY</sequence>
<comment type="caution">
    <text evidence="1">The sequence shown here is derived from an EMBL/GenBank/DDBJ whole genome shotgun (WGS) entry which is preliminary data.</text>
</comment>
<evidence type="ECO:0000313" key="1">
    <source>
        <dbReference type="EMBL" id="KJY60690.1"/>
    </source>
</evidence>
<dbReference type="AlphaFoldDB" id="A0A0F4LQ23"/>
<accession>A0A0F4LQ23</accession>
<evidence type="ECO:0008006" key="3">
    <source>
        <dbReference type="Google" id="ProtNLM"/>
    </source>
</evidence>
<dbReference type="STRING" id="1218492.JG30_13780"/>
<dbReference type="EMBL" id="JXJQ01000010">
    <property type="protein sequence ID" value="KJY60690.1"/>
    <property type="molecule type" value="Genomic_DNA"/>
</dbReference>
<reference evidence="1 2" key="1">
    <citation type="submission" date="2015-01" db="EMBL/GenBank/DDBJ databases">
        <title>Comparative genomics of the lactic acid bacteria isolated from the honey bee gut.</title>
        <authorList>
            <person name="Ellegaard K.M."/>
            <person name="Tamarit D."/>
            <person name="Javelind E."/>
            <person name="Olofsson T."/>
            <person name="Andersson S.G."/>
            <person name="Vasquez A."/>
        </authorList>
    </citation>
    <scope>NUCLEOTIDE SEQUENCE [LARGE SCALE GENOMIC DNA]</scope>
    <source>
        <strain evidence="1 2">Bin4</strain>
    </source>
</reference>